<gene>
    <name evidence="2" type="ORF">PMAYCL1PPCAC_31295</name>
</gene>
<proteinExistence type="predicted"/>
<evidence type="ECO:0000313" key="3">
    <source>
        <dbReference type="Proteomes" id="UP001328107"/>
    </source>
</evidence>
<protein>
    <submittedName>
        <fullName evidence="2">Uncharacterized protein</fullName>
    </submittedName>
</protein>
<evidence type="ECO:0000313" key="2">
    <source>
        <dbReference type="EMBL" id="GMR61100.1"/>
    </source>
</evidence>
<dbReference type="EMBL" id="BTRK01000006">
    <property type="protein sequence ID" value="GMR61100.1"/>
    <property type="molecule type" value="Genomic_DNA"/>
</dbReference>
<name>A0AAN5DEB7_9BILA</name>
<organism evidence="2 3">
    <name type="scientific">Pristionchus mayeri</name>
    <dbReference type="NCBI Taxonomy" id="1317129"/>
    <lineage>
        <taxon>Eukaryota</taxon>
        <taxon>Metazoa</taxon>
        <taxon>Ecdysozoa</taxon>
        <taxon>Nematoda</taxon>
        <taxon>Chromadorea</taxon>
        <taxon>Rhabditida</taxon>
        <taxon>Rhabditina</taxon>
        <taxon>Diplogasteromorpha</taxon>
        <taxon>Diplogasteroidea</taxon>
        <taxon>Neodiplogasteridae</taxon>
        <taxon>Pristionchus</taxon>
    </lineage>
</organism>
<feature type="compositionally biased region" description="Basic and acidic residues" evidence="1">
    <location>
        <begin position="199"/>
        <end position="210"/>
    </location>
</feature>
<feature type="region of interest" description="Disordered" evidence="1">
    <location>
        <begin position="198"/>
        <end position="237"/>
    </location>
</feature>
<sequence>MPTEAAVDDIESWRAKANSVFSGDNQLRTVLAQTFQGIGSIIKKRTEGECKDIDYLMEVMGKQRETARQFDKKLESEPVRPFLYALNELVERIMSQEVTIKSEEPLDDLQYQQAHSSKTLRNGSAPGNSEGHTSHSNEAETNGAAMSDNNSEIKEEDMETTDFVESLNDKELLRGIYRMLQSQSVRMDRIEEEVTAIRTHIETPAEERETGQNNAGMASSPEPQEEASFEQEIAQSSRKRPRKNIVYHYLPEEDVAAMDIAEDSHAVFGGKLADEVFPEEQLFKIVDDRDQHIYNWIVDVVYSRRSHTDIHSNRASVQSRIRSHLNQKARRLRDEFGMEHPLPVAKRQKEERTQLLKTIAAEVEAKEAELAAKRRKVISMRAAAVATKQLAGKKEVFTEASLRLPQPPRHLASNPVINSVMSGDRRHFIRIPQRPIVSVPAERFQSIRRVSGPPYRLPYHPQGPQGAQIRRVNPVAEKVVKEEKGEVLFNDEIKDEHQY</sequence>
<comment type="caution">
    <text evidence="2">The sequence shown here is derived from an EMBL/GenBank/DDBJ whole genome shotgun (WGS) entry which is preliminary data.</text>
</comment>
<accession>A0AAN5DEB7</accession>
<feature type="compositionally biased region" description="Polar residues" evidence="1">
    <location>
        <begin position="115"/>
        <end position="131"/>
    </location>
</feature>
<dbReference type="AlphaFoldDB" id="A0AAN5DEB7"/>
<keyword evidence="3" id="KW-1185">Reference proteome</keyword>
<evidence type="ECO:0000256" key="1">
    <source>
        <dbReference type="SAM" id="MobiDB-lite"/>
    </source>
</evidence>
<dbReference type="Proteomes" id="UP001328107">
    <property type="component" value="Unassembled WGS sequence"/>
</dbReference>
<feature type="region of interest" description="Disordered" evidence="1">
    <location>
        <begin position="115"/>
        <end position="146"/>
    </location>
</feature>
<reference evidence="3" key="1">
    <citation type="submission" date="2022-10" db="EMBL/GenBank/DDBJ databases">
        <title>Genome assembly of Pristionchus species.</title>
        <authorList>
            <person name="Yoshida K."/>
            <person name="Sommer R.J."/>
        </authorList>
    </citation>
    <scope>NUCLEOTIDE SEQUENCE [LARGE SCALE GENOMIC DNA]</scope>
    <source>
        <strain evidence="3">RS5460</strain>
    </source>
</reference>